<evidence type="ECO:0000313" key="2">
    <source>
        <dbReference type="EMBL" id="KAK1768191.1"/>
    </source>
</evidence>
<dbReference type="AlphaFoldDB" id="A0AAJ0FH30"/>
<dbReference type="Proteomes" id="UP001244011">
    <property type="component" value="Unassembled WGS sequence"/>
</dbReference>
<proteinExistence type="predicted"/>
<feature type="domain" description="DUF6546" evidence="1">
    <location>
        <begin position="432"/>
        <end position="529"/>
    </location>
</feature>
<dbReference type="GeneID" id="85313058"/>
<sequence>MDRLPQEITANIISQFAGDGRNHGCNHGCKDGCNYGNDDGSDDRPALAPYATVSRAWQQRIEAITFAHITLNPARLASPLTAQALTPDRVRRFVHSIYVDVILPPYDEEARGRVEDDAERAGNDAAFTDAVRKVFALLSTPASASAVPRDANNNDYGGDSGYRPRILLSLGARCVSDVEDLEARKYRCSVLMFDRAKDIFELRYESSYLDLRLAEALPKLNCISQFYVKARRAHRTFAPRALCLIASRISSLESINWELFDNEKRDAALRKKLRADFANALQILPSTLQNFNLSYERREPSDHSFQTPSLLDEADQDNNDKLSLALHKLSHRLTSFHLEASVGPEVLWPLEHRELDKQQQKGDDSSDSNRPLLWPNMQQYSIDPGAIAPSGEWRYMRRPDATEYSEEDGDSYVSETIPVPGDEKNDYFRDKLDQDAAMSLLLAAARAAGRMPMLHSMFFVLHPPTPDNDTLYVFYDVNRSECLARGGRIGPAKLKIETYPVFVPDEEVMEAWRAAAKEHTGAESGLEVKIIDIMEWKMSVLRASEAQALIPGRTLTP</sequence>
<name>A0AAJ0FH30_9PEZI</name>
<dbReference type="EMBL" id="MU839006">
    <property type="protein sequence ID" value="KAK1768191.1"/>
    <property type="molecule type" value="Genomic_DNA"/>
</dbReference>
<gene>
    <name evidence="2" type="ORF">QBC33DRAFT_558353</name>
</gene>
<dbReference type="InterPro" id="IPR046676">
    <property type="entry name" value="DUF6546"/>
</dbReference>
<dbReference type="Pfam" id="PF20183">
    <property type="entry name" value="DUF6546"/>
    <property type="match status" value="1"/>
</dbReference>
<comment type="caution">
    <text evidence="2">The sequence shown here is derived from an EMBL/GenBank/DDBJ whole genome shotgun (WGS) entry which is preliminary data.</text>
</comment>
<evidence type="ECO:0000259" key="1">
    <source>
        <dbReference type="Pfam" id="PF20183"/>
    </source>
</evidence>
<accession>A0AAJ0FH30</accession>
<keyword evidence="3" id="KW-1185">Reference proteome</keyword>
<evidence type="ECO:0000313" key="3">
    <source>
        <dbReference type="Proteomes" id="UP001244011"/>
    </source>
</evidence>
<protein>
    <recommendedName>
        <fullName evidence="1">DUF6546 domain-containing protein</fullName>
    </recommendedName>
</protein>
<dbReference type="RefSeq" id="XP_060284404.1">
    <property type="nucleotide sequence ID" value="XM_060429871.1"/>
</dbReference>
<organism evidence="2 3">
    <name type="scientific">Phialemonium atrogriseum</name>
    <dbReference type="NCBI Taxonomy" id="1093897"/>
    <lineage>
        <taxon>Eukaryota</taxon>
        <taxon>Fungi</taxon>
        <taxon>Dikarya</taxon>
        <taxon>Ascomycota</taxon>
        <taxon>Pezizomycotina</taxon>
        <taxon>Sordariomycetes</taxon>
        <taxon>Sordariomycetidae</taxon>
        <taxon>Cephalothecales</taxon>
        <taxon>Cephalothecaceae</taxon>
        <taxon>Phialemonium</taxon>
    </lineage>
</organism>
<reference evidence="2" key="1">
    <citation type="submission" date="2023-06" db="EMBL/GenBank/DDBJ databases">
        <title>Genome-scale phylogeny and comparative genomics of the fungal order Sordariales.</title>
        <authorList>
            <consortium name="Lawrence Berkeley National Laboratory"/>
            <person name="Hensen N."/>
            <person name="Bonometti L."/>
            <person name="Westerberg I."/>
            <person name="Brannstrom I.O."/>
            <person name="Guillou S."/>
            <person name="Cros-Aarteil S."/>
            <person name="Calhoun S."/>
            <person name="Haridas S."/>
            <person name="Kuo A."/>
            <person name="Mondo S."/>
            <person name="Pangilinan J."/>
            <person name="Riley R."/>
            <person name="Labutti K."/>
            <person name="Andreopoulos B."/>
            <person name="Lipzen A."/>
            <person name="Chen C."/>
            <person name="Yanf M."/>
            <person name="Daum C."/>
            <person name="Ng V."/>
            <person name="Clum A."/>
            <person name="Steindorff A."/>
            <person name="Ohm R."/>
            <person name="Martin F."/>
            <person name="Silar P."/>
            <person name="Natvig D."/>
            <person name="Lalanne C."/>
            <person name="Gautier V."/>
            <person name="Ament-Velasquez S.L."/>
            <person name="Kruys A."/>
            <person name="Hutchinson M.I."/>
            <person name="Powell A.J."/>
            <person name="Barry K."/>
            <person name="Miller A.N."/>
            <person name="Grigoriev I.V."/>
            <person name="Debuchy R."/>
            <person name="Gladieux P."/>
            <person name="Thoren M.H."/>
            <person name="Johannesson H."/>
        </authorList>
    </citation>
    <scope>NUCLEOTIDE SEQUENCE</scope>
    <source>
        <strain evidence="2">8032-3</strain>
    </source>
</reference>